<evidence type="ECO:0000313" key="1">
    <source>
        <dbReference type="EMBL" id="OCK87329.1"/>
    </source>
</evidence>
<name>A0ACC8ELY9_9PEZI</name>
<gene>
    <name evidence="1" type="ORF">K441DRAFT_671022</name>
</gene>
<dbReference type="Proteomes" id="UP000250078">
    <property type="component" value="Unassembled WGS sequence"/>
</dbReference>
<protein>
    <submittedName>
        <fullName evidence="1">Mog1p/PsbP-like protein</fullName>
    </submittedName>
</protein>
<keyword evidence="2" id="KW-1185">Reference proteome</keyword>
<sequence>MAFQPTQLFGGAITVDLPTGFGDVSSIRQVPDHQEVYLDSNGFTSIIFDITERVENVATDEEALKFHFDDIVSGSAEGTQYFHPGIATLARMANIPTYTLFATQHPQPPTISPNGASAPCKPVPDFTGILLVLVRLAEQKTDIVVTVNVPHVPGEYVSEAVDLATAKLGPLMDGAVKVQEKILETLEIKDWGLFVN</sequence>
<proteinExistence type="predicted"/>
<organism evidence="1 2">
    <name type="scientific">Cenococcum geophilum 1.58</name>
    <dbReference type="NCBI Taxonomy" id="794803"/>
    <lineage>
        <taxon>Eukaryota</taxon>
        <taxon>Fungi</taxon>
        <taxon>Dikarya</taxon>
        <taxon>Ascomycota</taxon>
        <taxon>Pezizomycotina</taxon>
        <taxon>Dothideomycetes</taxon>
        <taxon>Pleosporomycetidae</taxon>
        <taxon>Gloniales</taxon>
        <taxon>Gloniaceae</taxon>
        <taxon>Cenococcum</taxon>
    </lineage>
</organism>
<accession>A0ACC8ELY9</accession>
<reference evidence="1 2" key="1">
    <citation type="journal article" date="2016" name="Nat. Commun.">
        <title>Ectomycorrhizal ecology is imprinted in the genome of the dominant symbiotic fungus Cenococcum geophilum.</title>
        <authorList>
            <consortium name="DOE Joint Genome Institute"/>
            <person name="Peter M."/>
            <person name="Kohler A."/>
            <person name="Ohm R.A."/>
            <person name="Kuo A."/>
            <person name="Krutzmann J."/>
            <person name="Morin E."/>
            <person name="Arend M."/>
            <person name="Barry K.W."/>
            <person name="Binder M."/>
            <person name="Choi C."/>
            <person name="Clum A."/>
            <person name="Copeland A."/>
            <person name="Grisel N."/>
            <person name="Haridas S."/>
            <person name="Kipfer T."/>
            <person name="LaButti K."/>
            <person name="Lindquist E."/>
            <person name="Lipzen A."/>
            <person name="Maire R."/>
            <person name="Meier B."/>
            <person name="Mihaltcheva S."/>
            <person name="Molinier V."/>
            <person name="Murat C."/>
            <person name="Poggeler S."/>
            <person name="Quandt C.A."/>
            <person name="Sperisen C."/>
            <person name="Tritt A."/>
            <person name="Tisserant E."/>
            <person name="Crous P.W."/>
            <person name="Henrissat B."/>
            <person name="Nehls U."/>
            <person name="Egli S."/>
            <person name="Spatafora J.W."/>
            <person name="Grigoriev I.V."/>
            <person name="Martin F.M."/>
        </authorList>
    </citation>
    <scope>NUCLEOTIDE SEQUENCE [LARGE SCALE GENOMIC DNA]</scope>
    <source>
        <strain evidence="1 2">1.58</strain>
    </source>
</reference>
<dbReference type="EMBL" id="KV748263">
    <property type="protein sequence ID" value="OCK87329.1"/>
    <property type="molecule type" value="Genomic_DNA"/>
</dbReference>
<evidence type="ECO:0000313" key="2">
    <source>
        <dbReference type="Proteomes" id="UP000250078"/>
    </source>
</evidence>